<protein>
    <submittedName>
        <fullName evidence="1">Uncharacterized protein</fullName>
    </submittedName>
</protein>
<comment type="caution">
    <text evidence="1">The sequence shown here is derived from an EMBL/GenBank/DDBJ whole genome shotgun (WGS) entry which is preliminary data.</text>
</comment>
<gene>
    <name evidence="1" type="ORF">H9661_10275</name>
</gene>
<sequence length="54" mass="6657">MRYRREEMFKKNIKEQLIIKQSRGIIRIAHINVYKEVVNIGKRRKNEKVLVNFK</sequence>
<reference evidence="1 2" key="1">
    <citation type="submission" date="2020-08" db="EMBL/GenBank/DDBJ databases">
        <title>A Genomic Blueprint of the Chicken Gut Microbiome.</title>
        <authorList>
            <person name="Gilroy R."/>
            <person name="Ravi A."/>
            <person name="Getino M."/>
            <person name="Pursley I."/>
            <person name="Horton D.L."/>
            <person name="Alikhan N.-F."/>
            <person name="Baker D."/>
            <person name="Gharbi K."/>
            <person name="Hall N."/>
            <person name="Watson M."/>
            <person name="Adriaenssens E.M."/>
            <person name="Foster-Nyarko E."/>
            <person name="Jarju S."/>
            <person name="Secka A."/>
            <person name="Antonio M."/>
            <person name="Oren A."/>
            <person name="Chaudhuri R."/>
            <person name="La Ragione R.M."/>
            <person name="Hildebrand F."/>
            <person name="Pallen M.J."/>
        </authorList>
    </citation>
    <scope>NUCLEOTIDE SEQUENCE [LARGE SCALE GENOMIC DNA]</scope>
    <source>
        <strain evidence="1 2">Sa3CVN1</strain>
    </source>
</reference>
<organism evidence="1 2">
    <name type="scientific">Clostridium cibarium</name>
    <dbReference type="NCBI Taxonomy" id="2762247"/>
    <lineage>
        <taxon>Bacteria</taxon>
        <taxon>Bacillati</taxon>
        <taxon>Bacillota</taxon>
        <taxon>Clostridia</taxon>
        <taxon>Eubacteriales</taxon>
        <taxon>Clostridiaceae</taxon>
        <taxon>Clostridium</taxon>
    </lineage>
</organism>
<dbReference type="EMBL" id="JACSRA010000014">
    <property type="protein sequence ID" value="MBD7911744.1"/>
    <property type="molecule type" value="Genomic_DNA"/>
</dbReference>
<evidence type="ECO:0000313" key="1">
    <source>
        <dbReference type="EMBL" id="MBD7911744.1"/>
    </source>
</evidence>
<evidence type="ECO:0000313" key="2">
    <source>
        <dbReference type="Proteomes" id="UP000627781"/>
    </source>
</evidence>
<proteinExistence type="predicted"/>
<name>A0ABR8PUB0_9CLOT</name>
<keyword evidence="2" id="KW-1185">Reference proteome</keyword>
<accession>A0ABR8PUB0</accession>
<dbReference type="Proteomes" id="UP000627781">
    <property type="component" value="Unassembled WGS sequence"/>
</dbReference>